<gene>
    <name evidence="2" type="ORF">LTR32_001346</name>
</gene>
<name>A0ABR0LDA9_9PEZI</name>
<evidence type="ECO:0000259" key="1">
    <source>
        <dbReference type="Pfam" id="PF01979"/>
    </source>
</evidence>
<proteinExistence type="predicted"/>
<dbReference type="InterPro" id="IPR051781">
    <property type="entry name" value="Metallo-dep_Hydrolase"/>
</dbReference>
<dbReference type="EMBL" id="JAVRRR010000052">
    <property type="protein sequence ID" value="KAK5147150.1"/>
    <property type="molecule type" value="Genomic_DNA"/>
</dbReference>
<dbReference type="CDD" id="cd01299">
    <property type="entry name" value="Met_dep_hydrolase_A"/>
    <property type="match status" value="1"/>
</dbReference>
<evidence type="ECO:0000313" key="2">
    <source>
        <dbReference type="EMBL" id="KAK5147150.1"/>
    </source>
</evidence>
<dbReference type="Proteomes" id="UP001308179">
    <property type="component" value="Unassembled WGS sequence"/>
</dbReference>
<evidence type="ECO:0000313" key="3">
    <source>
        <dbReference type="Proteomes" id="UP001308179"/>
    </source>
</evidence>
<feature type="domain" description="Amidohydrolase-related" evidence="1">
    <location>
        <begin position="9"/>
        <end position="306"/>
    </location>
</feature>
<accession>A0ABR0LDA9</accession>
<reference evidence="2 3" key="1">
    <citation type="submission" date="2023-08" db="EMBL/GenBank/DDBJ databases">
        <title>Black Yeasts Isolated from many extreme environments.</title>
        <authorList>
            <person name="Coleine C."/>
            <person name="Stajich J.E."/>
            <person name="Selbmann L."/>
        </authorList>
    </citation>
    <scope>NUCLEOTIDE SEQUENCE [LARGE SCALE GENOMIC DNA]</scope>
    <source>
        <strain evidence="2 3">CCFEE 5386</strain>
    </source>
</reference>
<protein>
    <recommendedName>
        <fullName evidence="1">Amidohydrolase-related domain-containing protein</fullName>
    </recommendedName>
</protein>
<keyword evidence="3" id="KW-1185">Reference proteome</keyword>
<organism evidence="2 3">
    <name type="scientific">Rachicladosporium monterosium</name>
    <dbReference type="NCBI Taxonomy" id="1507873"/>
    <lineage>
        <taxon>Eukaryota</taxon>
        <taxon>Fungi</taxon>
        <taxon>Dikarya</taxon>
        <taxon>Ascomycota</taxon>
        <taxon>Pezizomycotina</taxon>
        <taxon>Dothideomycetes</taxon>
        <taxon>Dothideomycetidae</taxon>
        <taxon>Cladosporiales</taxon>
        <taxon>Cladosporiaceae</taxon>
        <taxon>Rachicladosporium</taxon>
    </lineage>
</organism>
<dbReference type="InterPro" id="IPR057744">
    <property type="entry name" value="OTAase-like"/>
</dbReference>
<dbReference type="InterPro" id="IPR011059">
    <property type="entry name" value="Metal-dep_hydrolase_composite"/>
</dbReference>
<dbReference type="InterPro" id="IPR032466">
    <property type="entry name" value="Metal_Hydrolase"/>
</dbReference>
<dbReference type="PANTHER" id="PTHR43135">
    <property type="entry name" value="ALPHA-D-RIBOSE 1-METHYLPHOSPHONATE 5-TRIPHOSPHATE DIPHOSPHATASE"/>
    <property type="match status" value="1"/>
</dbReference>
<dbReference type="SUPFAM" id="SSF51556">
    <property type="entry name" value="Metallo-dependent hydrolases"/>
    <property type="match status" value="1"/>
</dbReference>
<dbReference type="SUPFAM" id="SSF51338">
    <property type="entry name" value="Composite domain of metallo-dependent hydrolases"/>
    <property type="match status" value="1"/>
</dbReference>
<sequence>MGGFGIQLDQAVEEGSLVGPKIYSSNSIISPTGGHADLHPLPKPWFDDLCHHGSPFQTADGIPECLKTVRMQLRAGAKVIKICASGGVGSELDNPIDQQFSDEEIKAMVDEAARSQRIIGAHCHGKAGIMAALRAGVKTIEHGSYLDEEAAELMIEKDAILVATRLIVENGLQSQDYFSPVGYAKLRLVAEAQWKAMQIAIRKGVKCAIGTDSAGTLTPGNPLSKLVRQGLNGKELGYHVKAGMTPLQAIEAATANGPLTLGPQAPKAGQLREGYDADFIGLDANPLDDIKVLSSPRHVTHVWKRGIMYKSPGHPVGLI</sequence>
<dbReference type="Gene3D" id="3.20.20.140">
    <property type="entry name" value="Metal-dependent hydrolases"/>
    <property type="match status" value="1"/>
</dbReference>
<dbReference type="InterPro" id="IPR006680">
    <property type="entry name" value="Amidohydro-rel"/>
</dbReference>
<dbReference type="PANTHER" id="PTHR43135:SF3">
    <property type="entry name" value="ALPHA-D-RIBOSE 1-METHYLPHOSPHONATE 5-TRIPHOSPHATE DIPHOSPHATASE"/>
    <property type="match status" value="1"/>
</dbReference>
<comment type="caution">
    <text evidence="2">The sequence shown here is derived from an EMBL/GenBank/DDBJ whole genome shotgun (WGS) entry which is preliminary data.</text>
</comment>
<dbReference type="Pfam" id="PF01979">
    <property type="entry name" value="Amidohydro_1"/>
    <property type="match status" value="1"/>
</dbReference>